<dbReference type="Proteomes" id="UP000887566">
    <property type="component" value="Unplaced"/>
</dbReference>
<evidence type="ECO:0000259" key="1">
    <source>
        <dbReference type="Pfam" id="PF23309"/>
    </source>
</evidence>
<feature type="domain" description="DUF7083" evidence="1">
    <location>
        <begin position="2"/>
        <end position="85"/>
    </location>
</feature>
<dbReference type="WBParaSite" id="PSAMB.scaffold8009size6764.g30837.t1">
    <property type="protein sequence ID" value="PSAMB.scaffold8009size6764.g30837.t1"/>
    <property type="gene ID" value="PSAMB.scaffold8009size6764.g30837"/>
</dbReference>
<dbReference type="Pfam" id="PF23309">
    <property type="entry name" value="DUF7083"/>
    <property type="match status" value="1"/>
</dbReference>
<dbReference type="AlphaFoldDB" id="A0A914XGY3"/>
<dbReference type="InterPro" id="IPR055510">
    <property type="entry name" value="DUF7083"/>
</dbReference>
<sequence>MQSLSQCIAEFNPDNDVTFENWYKRLEGTLNVDGLSLDEKSRVRLLVSKLHTTVFEKYANHILPQTPWDIGFGETVKLLTELFDKPLSLFHKSFRYLKLFKDEDDMMTYTGIVNKQCEQFKLSYLTIDQFKCLMFACGLQSTADANVRTKILHQMEINPEVTLREAGQMCTQYKKLMENSQTLQGEIFIKAIKHQTEKPQPQ</sequence>
<evidence type="ECO:0000313" key="3">
    <source>
        <dbReference type="WBParaSite" id="PSAMB.scaffold8009size6764.g30837.t1"/>
    </source>
</evidence>
<accession>A0A914XGY3</accession>
<protein>
    <recommendedName>
        <fullName evidence="1">DUF7083 domain-containing protein</fullName>
    </recommendedName>
</protein>
<reference evidence="3" key="1">
    <citation type="submission" date="2022-11" db="UniProtKB">
        <authorList>
            <consortium name="WormBaseParasite"/>
        </authorList>
    </citation>
    <scope>IDENTIFICATION</scope>
</reference>
<proteinExistence type="predicted"/>
<evidence type="ECO:0000313" key="2">
    <source>
        <dbReference type="Proteomes" id="UP000887566"/>
    </source>
</evidence>
<name>A0A914XGY3_9BILA</name>
<organism evidence="2 3">
    <name type="scientific">Plectus sambesii</name>
    <dbReference type="NCBI Taxonomy" id="2011161"/>
    <lineage>
        <taxon>Eukaryota</taxon>
        <taxon>Metazoa</taxon>
        <taxon>Ecdysozoa</taxon>
        <taxon>Nematoda</taxon>
        <taxon>Chromadorea</taxon>
        <taxon>Plectida</taxon>
        <taxon>Plectina</taxon>
        <taxon>Plectoidea</taxon>
        <taxon>Plectidae</taxon>
        <taxon>Plectus</taxon>
    </lineage>
</organism>
<keyword evidence="2" id="KW-1185">Reference proteome</keyword>